<evidence type="ECO:0000313" key="5">
    <source>
        <dbReference type="Proteomes" id="UP001269819"/>
    </source>
</evidence>
<dbReference type="Pfam" id="PF00497">
    <property type="entry name" value="SBP_bac_3"/>
    <property type="match status" value="1"/>
</dbReference>
<dbReference type="PANTHER" id="PTHR35936">
    <property type="entry name" value="MEMBRANE-BOUND LYTIC MUREIN TRANSGLYCOSYLASE F"/>
    <property type="match status" value="1"/>
</dbReference>
<sequence>MRKRRRWYAAGLVLLWWANLAAIGTARAEPVQMVTEAWPPLLVEGDSGPEGVLWEITEAVFQRMDTPVELTFLPWKRAMRQLERGHTDAILGIKRNPERVRQFQFSGVPLVSSESVILHTRARSEALDDLSDLDGLRIGYSAGYFYCPEFEALDTIHRHRVPDLEAGLKMLELERIDALLMNRQVAEFYVAQDRYQGRFRASPHVACTMDLFIAFSRQTPESLIHAFDDALRQLRSGPAYQDMLRRYRDATGGS</sequence>
<evidence type="ECO:0000313" key="4">
    <source>
        <dbReference type="EMBL" id="MDV2077917.1"/>
    </source>
</evidence>
<evidence type="ECO:0000256" key="2">
    <source>
        <dbReference type="ARBA" id="ARBA00022729"/>
    </source>
</evidence>
<dbReference type="InterPro" id="IPR001638">
    <property type="entry name" value="Solute-binding_3/MltF_N"/>
</dbReference>
<dbReference type="RefSeq" id="WP_316972780.1">
    <property type="nucleotide sequence ID" value="NZ_JAWIIJ010000002.1"/>
</dbReference>
<dbReference type="SMART" id="SM00062">
    <property type="entry name" value="PBPb"/>
    <property type="match status" value="1"/>
</dbReference>
<evidence type="ECO:0000256" key="1">
    <source>
        <dbReference type="ARBA" id="ARBA00010333"/>
    </source>
</evidence>
<protein>
    <submittedName>
        <fullName evidence="4">Transporter substrate-binding domain-containing protein</fullName>
    </submittedName>
</protein>
<dbReference type="PANTHER" id="PTHR35936:SF25">
    <property type="entry name" value="ABC TRANSPORTER SUBSTRATE-BINDING PROTEIN"/>
    <property type="match status" value="1"/>
</dbReference>
<evidence type="ECO:0000259" key="3">
    <source>
        <dbReference type="SMART" id="SM00062"/>
    </source>
</evidence>
<dbReference type="SUPFAM" id="SSF53850">
    <property type="entry name" value="Periplasmic binding protein-like II"/>
    <property type="match status" value="1"/>
</dbReference>
<keyword evidence="2" id="KW-0732">Signal</keyword>
<reference evidence="4 5" key="1">
    <citation type="submission" date="2023-10" db="EMBL/GenBank/DDBJ databases">
        <title>Characteristics and mechanism of a salt-tolerant marine origin heterotrophic nitrifying- aerobic denitrifying bacteria Marinobacter xestospongiae HN1.</title>
        <authorList>
            <person name="Qi R."/>
        </authorList>
    </citation>
    <scope>NUCLEOTIDE SEQUENCE [LARGE SCALE GENOMIC DNA]</scope>
    <source>
        <strain evidence="4 5">HN1</strain>
    </source>
</reference>
<keyword evidence="5" id="KW-1185">Reference proteome</keyword>
<proteinExistence type="inferred from homology"/>
<accession>A0ABU3VUH1</accession>
<organism evidence="4 5">
    <name type="scientific">Marinobacter xestospongiae</name>
    <dbReference type="NCBI Taxonomy" id="994319"/>
    <lineage>
        <taxon>Bacteria</taxon>
        <taxon>Pseudomonadati</taxon>
        <taxon>Pseudomonadota</taxon>
        <taxon>Gammaproteobacteria</taxon>
        <taxon>Pseudomonadales</taxon>
        <taxon>Marinobacteraceae</taxon>
        <taxon>Marinobacter</taxon>
    </lineage>
</organism>
<dbReference type="EMBL" id="JAWIIJ010000002">
    <property type="protein sequence ID" value="MDV2077917.1"/>
    <property type="molecule type" value="Genomic_DNA"/>
</dbReference>
<dbReference type="Proteomes" id="UP001269819">
    <property type="component" value="Unassembled WGS sequence"/>
</dbReference>
<feature type="domain" description="Solute-binding protein family 3/N-terminal" evidence="3">
    <location>
        <begin position="30"/>
        <end position="251"/>
    </location>
</feature>
<name>A0ABU3VUH1_9GAMM</name>
<gene>
    <name evidence="4" type="ORF">RYS15_04450</name>
</gene>
<comment type="similarity">
    <text evidence="1">Belongs to the bacterial solute-binding protein 3 family.</text>
</comment>
<comment type="caution">
    <text evidence="4">The sequence shown here is derived from an EMBL/GenBank/DDBJ whole genome shotgun (WGS) entry which is preliminary data.</text>
</comment>
<dbReference type="Gene3D" id="3.40.190.10">
    <property type="entry name" value="Periplasmic binding protein-like II"/>
    <property type="match status" value="2"/>
</dbReference>